<dbReference type="KEGG" id="tje:TJEJU_1625"/>
<dbReference type="EMBL" id="LT899436">
    <property type="protein sequence ID" value="SNR15353.1"/>
    <property type="molecule type" value="Genomic_DNA"/>
</dbReference>
<dbReference type="AlphaFoldDB" id="A0A238U831"/>
<gene>
    <name evidence="1" type="ORF">TJEJU_1625</name>
</gene>
<reference evidence="1 2" key="1">
    <citation type="submission" date="2017-07" db="EMBL/GenBank/DDBJ databases">
        <authorList>
            <person name="Sun Z.S."/>
            <person name="Albrecht U."/>
            <person name="Echele G."/>
            <person name="Lee C.C."/>
        </authorList>
    </citation>
    <scope>NUCLEOTIDE SEQUENCE [LARGE SCALE GENOMIC DNA]</scope>
    <source>
        <strain evidence="2">type strain: KCTC 22618</strain>
    </source>
</reference>
<dbReference type="Proteomes" id="UP000215214">
    <property type="component" value="Chromosome TJEJU"/>
</dbReference>
<proteinExistence type="predicted"/>
<evidence type="ECO:0000313" key="2">
    <source>
        <dbReference type="Proteomes" id="UP000215214"/>
    </source>
</evidence>
<accession>A0A238U831</accession>
<evidence type="ECO:0000313" key="1">
    <source>
        <dbReference type="EMBL" id="SNR15353.1"/>
    </source>
</evidence>
<sequence length="40" mass="4460">MCRLKRGCSFAPANGKTQFRVCVSSLTDCEKRVKLGLKNN</sequence>
<keyword evidence="2" id="KW-1185">Reference proteome</keyword>
<name>A0A238U831_9FLAO</name>
<protein>
    <submittedName>
        <fullName evidence="1">Uncharacterized protein</fullName>
    </submittedName>
</protein>
<organism evidence="1 2">
    <name type="scientific">Tenacibaculum jejuense</name>
    <dbReference type="NCBI Taxonomy" id="584609"/>
    <lineage>
        <taxon>Bacteria</taxon>
        <taxon>Pseudomonadati</taxon>
        <taxon>Bacteroidota</taxon>
        <taxon>Flavobacteriia</taxon>
        <taxon>Flavobacteriales</taxon>
        <taxon>Flavobacteriaceae</taxon>
        <taxon>Tenacibaculum</taxon>
    </lineage>
</organism>